<dbReference type="Proteomes" id="UP000751190">
    <property type="component" value="Unassembled WGS sequence"/>
</dbReference>
<dbReference type="GO" id="GO:0003724">
    <property type="term" value="F:RNA helicase activity"/>
    <property type="evidence" value="ECO:0007669"/>
    <property type="project" value="InterPro"/>
</dbReference>
<evidence type="ECO:0000256" key="3">
    <source>
        <dbReference type="ARBA" id="ARBA00022806"/>
    </source>
</evidence>
<dbReference type="GO" id="GO:0005524">
    <property type="term" value="F:ATP binding"/>
    <property type="evidence" value="ECO:0007669"/>
    <property type="project" value="UniProtKB-KW"/>
</dbReference>
<sequence>MAARREASRAFLDLGLHDWLARSCAQLGMREPMPIQRAAIPAILSGRDVIGRASTGSGKTAAFALPILQRLSEEPFGVFALVLTPTRELAVQISEQVRALGELMRVRCEVVVGGADMIAQAAALGRRPHVVIGTPGRLLDHLRSGQAEAAALFVRLRVLVLDEADRLLDLGFGAEIAQLLERLPPSDRRQTLLFSATITASLRELQAIALDTPLVVDARRDARATGTDGAARSAGGDAAGDGVDGEPEGEEGAVVLPTGLSQYHLFVPLKVKDAYLVHALRLLADARGTVEGRGYIVFTSTCASCELLTRMLLELGVQATSLHSLQPQRARIAALQRFRSHLVDVLVATDIAARGLDVPAVCAVINYNVPAMPADYVHRVGRTARAGRRGLAITLVSQYEVDRFLAIERVVGATVPSLDADAPADGGADGGAARAPPAALSVRESAVLRCLPEVSGARRAAMLQLTENGFLGKAQQRRAKRRAEREGAIARAAGAPETGGDGGGAAAAPRTRDRAHALAAKAPPLHEPRARARDRRGDTARPPLRAAVAPEPGAGERTAKRKAPSGGGSSQARRTYGANGVHRNAASAAPTAQAKRAKSAR</sequence>
<evidence type="ECO:0000313" key="11">
    <source>
        <dbReference type="EMBL" id="KAG8462258.1"/>
    </source>
</evidence>
<feature type="region of interest" description="Disordered" evidence="7">
    <location>
        <begin position="473"/>
        <end position="601"/>
    </location>
</feature>
<keyword evidence="1 6" id="KW-0547">Nucleotide-binding</keyword>
<dbReference type="InterPro" id="IPR011545">
    <property type="entry name" value="DEAD/DEAH_box_helicase_dom"/>
</dbReference>
<dbReference type="Pfam" id="PF00271">
    <property type="entry name" value="Helicase_C"/>
    <property type="match status" value="1"/>
</dbReference>
<dbReference type="InterPro" id="IPR027417">
    <property type="entry name" value="P-loop_NTPase"/>
</dbReference>
<feature type="compositionally biased region" description="Low complexity" evidence="7">
    <location>
        <begin position="226"/>
        <end position="236"/>
    </location>
</feature>
<evidence type="ECO:0000256" key="5">
    <source>
        <dbReference type="PROSITE-ProRule" id="PRU00552"/>
    </source>
</evidence>
<evidence type="ECO:0000259" key="8">
    <source>
        <dbReference type="PROSITE" id="PS51192"/>
    </source>
</evidence>
<dbReference type="GO" id="GO:0005829">
    <property type="term" value="C:cytosol"/>
    <property type="evidence" value="ECO:0007669"/>
    <property type="project" value="TreeGrafter"/>
</dbReference>
<dbReference type="SMART" id="SM00487">
    <property type="entry name" value="DEXDc"/>
    <property type="match status" value="1"/>
</dbReference>
<dbReference type="CDD" id="cd17955">
    <property type="entry name" value="DEADc_DDX49"/>
    <property type="match status" value="1"/>
</dbReference>
<dbReference type="PROSITE" id="PS51195">
    <property type="entry name" value="Q_MOTIF"/>
    <property type="match status" value="1"/>
</dbReference>
<keyword evidence="3 6" id="KW-0347">Helicase</keyword>
<feature type="compositionally biased region" description="Basic and acidic residues" evidence="7">
    <location>
        <begin position="524"/>
        <end position="539"/>
    </location>
</feature>
<dbReference type="Gene3D" id="3.40.50.300">
    <property type="entry name" value="P-loop containing nucleotide triphosphate hydrolases"/>
    <property type="match status" value="2"/>
</dbReference>
<dbReference type="PROSITE" id="PS51192">
    <property type="entry name" value="HELICASE_ATP_BIND_1"/>
    <property type="match status" value="1"/>
</dbReference>
<evidence type="ECO:0000256" key="1">
    <source>
        <dbReference type="ARBA" id="ARBA00022741"/>
    </source>
</evidence>
<dbReference type="PANTHER" id="PTHR47959:SF24">
    <property type="entry name" value="ATP-DEPENDENT RNA HELICASE"/>
    <property type="match status" value="1"/>
</dbReference>
<reference evidence="11" key="1">
    <citation type="submission" date="2021-05" db="EMBL/GenBank/DDBJ databases">
        <title>The genome of the haptophyte Pavlova lutheri (Diacronema luteri, Pavlovales) - a model for lipid biosynthesis in eukaryotic algae.</title>
        <authorList>
            <person name="Hulatt C.J."/>
            <person name="Posewitz M.C."/>
        </authorList>
    </citation>
    <scope>NUCLEOTIDE SEQUENCE</scope>
    <source>
        <strain evidence="11">NIVA-4/92</strain>
    </source>
</reference>
<protein>
    <recommendedName>
        <fullName evidence="13">RNA helicase</fullName>
    </recommendedName>
</protein>
<dbReference type="EMBL" id="JAGTXO010000021">
    <property type="protein sequence ID" value="KAG8462258.1"/>
    <property type="molecule type" value="Genomic_DNA"/>
</dbReference>
<keyword evidence="4 6" id="KW-0067">ATP-binding</keyword>
<feature type="region of interest" description="Disordered" evidence="7">
    <location>
        <begin position="226"/>
        <end position="249"/>
    </location>
</feature>
<name>A0A8J5X9B0_DIALT</name>
<proteinExistence type="inferred from homology"/>
<keyword evidence="2 6" id="KW-0378">Hydrolase</keyword>
<evidence type="ECO:0000256" key="6">
    <source>
        <dbReference type="RuleBase" id="RU000492"/>
    </source>
</evidence>
<evidence type="ECO:0000259" key="9">
    <source>
        <dbReference type="PROSITE" id="PS51194"/>
    </source>
</evidence>
<evidence type="ECO:0008006" key="13">
    <source>
        <dbReference type="Google" id="ProtNLM"/>
    </source>
</evidence>
<dbReference type="PROSITE" id="PS00039">
    <property type="entry name" value="DEAD_ATP_HELICASE"/>
    <property type="match status" value="1"/>
</dbReference>
<keyword evidence="12" id="KW-1185">Reference proteome</keyword>
<dbReference type="Pfam" id="PF00270">
    <property type="entry name" value="DEAD"/>
    <property type="match status" value="1"/>
</dbReference>
<dbReference type="PROSITE" id="PS51194">
    <property type="entry name" value="HELICASE_CTER"/>
    <property type="match status" value="1"/>
</dbReference>
<evidence type="ECO:0000313" key="12">
    <source>
        <dbReference type="Proteomes" id="UP000751190"/>
    </source>
</evidence>
<evidence type="ECO:0000256" key="4">
    <source>
        <dbReference type="ARBA" id="ARBA00022840"/>
    </source>
</evidence>
<feature type="domain" description="Helicase ATP-binding" evidence="8">
    <location>
        <begin position="40"/>
        <end position="216"/>
    </location>
</feature>
<accession>A0A8J5X9B0</accession>
<dbReference type="GO" id="GO:0003676">
    <property type="term" value="F:nucleic acid binding"/>
    <property type="evidence" value="ECO:0007669"/>
    <property type="project" value="InterPro"/>
</dbReference>
<dbReference type="SUPFAM" id="SSF52540">
    <property type="entry name" value="P-loop containing nucleoside triphosphate hydrolases"/>
    <property type="match status" value="1"/>
</dbReference>
<evidence type="ECO:0000259" key="10">
    <source>
        <dbReference type="PROSITE" id="PS51195"/>
    </source>
</evidence>
<dbReference type="PANTHER" id="PTHR47959">
    <property type="entry name" value="ATP-DEPENDENT RNA HELICASE RHLE-RELATED"/>
    <property type="match status" value="1"/>
</dbReference>
<dbReference type="GO" id="GO:0016787">
    <property type="term" value="F:hydrolase activity"/>
    <property type="evidence" value="ECO:0007669"/>
    <property type="project" value="UniProtKB-KW"/>
</dbReference>
<gene>
    <name evidence="11" type="ORF">KFE25_012078</name>
</gene>
<evidence type="ECO:0000256" key="2">
    <source>
        <dbReference type="ARBA" id="ARBA00022801"/>
    </source>
</evidence>
<organism evidence="11 12">
    <name type="scientific">Diacronema lutheri</name>
    <name type="common">Unicellular marine alga</name>
    <name type="synonym">Monochrysis lutheri</name>
    <dbReference type="NCBI Taxonomy" id="2081491"/>
    <lineage>
        <taxon>Eukaryota</taxon>
        <taxon>Haptista</taxon>
        <taxon>Haptophyta</taxon>
        <taxon>Pavlovophyceae</taxon>
        <taxon>Pavlovales</taxon>
        <taxon>Pavlovaceae</taxon>
        <taxon>Diacronema</taxon>
    </lineage>
</organism>
<dbReference type="OrthoDB" id="10261904at2759"/>
<dbReference type="OMA" id="IWKNSIQ"/>
<feature type="short sequence motif" description="Q motif" evidence="5">
    <location>
        <begin position="9"/>
        <end position="37"/>
    </location>
</feature>
<dbReference type="InterPro" id="IPR001650">
    <property type="entry name" value="Helicase_C-like"/>
</dbReference>
<comment type="caution">
    <text evidence="11">The sequence shown here is derived from an EMBL/GenBank/DDBJ whole genome shotgun (WGS) entry which is preliminary data.</text>
</comment>
<dbReference type="InterPro" id="IPR014014">
    <property type="entry name" value="RNA_helicase_DEAD_Q_motif"/>
</dbReference>
<feature type="domain" description="DEAD-box RNA helicase Q" evidence="10">
    <location>
        <begin position="9"/>
        <end position="37"/>
    </location>
</feature>
<feature type="domain" description="Helicase C-terminal" evidence="9">
    <location>
        <begin position="282"/>
        <end position="426"/>
    </location>
</feature>
<dbReference type="InterPro" id="IPR050079">
    <property type="entry name" value="DEAD_box_RNA_helicase"/>
</dbReference>
<dbReference type="AlphaFoldDB" id="A0A8J5X9B0"/>
<comment type="similarity">
    <text evidence="6">Belongs to the DEAD box helicase family.</text>
</comment>
<dbReference type="InterPro" id="IPR014001">
    <property type="entry name" value="Helicase_ATP-bd"/>
</dbReference>
<dbReference type="InterPro" id="IPR000629">
    <property type="entry name" value="RNA-helicase_DEAD-box_CS"/>
</dbReference>
<dbReference type="CDD" id="cd18787">
    <property type="entry name" value="SF2_C_DEAD"/>
    <property type="match status" value="1"/>
</dbReference>
<evidence type="ECO:0000256" key="7">
    <source>
        <dbReference type="SAM" id="MobiDB-lite"/>
    </source>
</evidence>
<dbReference type="SMART" id="SM00490">
    <property type="entry name" value="HELICc"/>
    <property type="match status" value="1"/>
</dbReference>